<feature type="region of interest" description="Disordered" evidence="1">
    <location>
        <begin position="792"/>
        <end position="1053"/>
    </location>
</feature>
<feature type="compositionally biased region" description="Polar residues" evidence="1">
    <location>
        <begin position="839"/>
        <end position="853"/>
    </location>
</feature>
<feature type="region of interest" description="Disordered" evidence="1">
    <location>
        <begin position="440"/>
        <end position="481"/>
    </location>
</feature>
<dbReference type="OrthoDB" id="6370318at2759"/>
<name>A0A423SIA0_PENVA</name>
<evidence type="ECO:0000256" key="1">
    <source>
        <dbReference type="SAM" id="MobiDB-lite"/>
    </source>
</evidence>
<feature type="compositionally biased region" description="Polar residues" evidence="1">
    <location>
        <begin position="532"/>
        <end position="547"/>
    </location>
</feature>
<evidence type="ECO:0000259" key="2">
    <source>
        <dbReference type="Pfam" id="PF13843"/>
    </source>
</evidence>
<feature type="region of interest" description="Disordered" evidence="1">
    <location>
        <begin position="1"/>
        <end position="113"/>
    </location>
</feature>
<feature type="compositionally biased region" description="Basic and acidic residues" evidence="1">
    <location>
        <begin position="602"/>
        <end position="615"/>
    </location>
</feature>
<dbReference type="PANTHER" id="PTHR46599">
    <property type="entry name" value="PIGGYBAC TRANSPOSABLE ELEMENT-DERIVED PROTEIN 4"/>
    <property type="match status" value="1"/>
</dbReference>
<feature type="domain" description="PiggyBac transposable element-derived protein" evidence="2">
    <location>
        <begin position="312"/>
        <end position="411"/>
    </location>
</feature>
<feature type="compositionally biased region" description="Basic and acidic residues" evidence="1">
    <location>
        <begin position="642"/>
        <end position="666"/>
    </location>
</feature>
<feature type="compositionally biased region" description="Low complexity" evidence="1">
    <location>
        <begin position="686"/>
        <end position="706"/>
    </location>
</feature>
<gene>
    <name evidence="3" type="ORF">C7M84_018135</name>
</gene>
<dbReference type="InterPro" id="IPR029526">
    <property type="entry name" value="PGBD"/>
</dbReference>
<reference evidence="3 4" key="1">
    <citation type="submission" date="2018-04" db="EMBL/GenBank/DDBJ databases">
        <authorList>
            <person name="Zhang X."/>
            <person name="Yuan J."/>
            <person name="Li F."/>
            <person name="Xiang J."/>
        </authorList>
    </citation>
    <scope>NUCLEOTIDE SEQUENCE [LARGE SCALE GENOMIC DNA]</scope>
    <source>
        <tissue evidence="3">Muscle</tissue>
    </source>
</reference>
<feature type="domain" description="PiggyBac transposable element-derived protein" evidence="2">
    <location>
        <begin position="182"/>
        <end position="304"/>
    </location>
</feature>
<evidence type="ECO:0000313" key="4">
    <source>
        <dbReference type="Proteomes" id="UP000283509"/>
    </source>
</evidence>
<dbReference type="EMBL" id="QCYY01003350">
    <property type="protein sequence ID" value="ROT63946.1"/>
    <property type="molecule type" value="Genomic_DNA"/>
</dbReference>
<feature type="compositionally biased region" description="Basic and acidic residues" evidence="1">
    <location>
        <begin position="954"/>
        <end position="970"/>
    </location>
</feature>
<feature type="compositionally biased region" description="Polar residues" evidence="1">
    <location>
        <begin position="976"/>
        <end position="992"/>
    </location>
</feature>
<dbReference type="Proteomes" id="UP000283509">
    <property type="component" value="Unassembled WGS sequence"/>
</dbReference>
<comment type="caution">
    <text evidence="3">The sequence shown here is derived from an EMBL/GenBank/DDBJ whole genome shotgun (WGS) entry which is preliminary data.</text>
</comment>
<dbReference type="PANTHER" id="PTHR46599:SF3">
    <property type="entry name" value="PIGGYBAC TRANSPOSABLE ELEMENT-DERIVED PROTEIN 4"/>
    <property type="match status" value="1"/>
</dbReference>
<feature type="compositionally biased region" description="Low complexity" evidence="1">
    <location>
        <begin position="720"/>
        <end position="736"/>
    </location>
</feature>
<dbReference type="AlphaFoldDB" id="A0A423SIA0"/>
<feature type="compositionally biased region" description="Polar residues" evidence="1">
    <location>
        <begin position="739"/>
        <end position="750"/>
    </location>
</feature>
<evidence type="ECO:0000313" key="3">
    <source>
        <dbReference type="EMBL" id="ROT63946.1"/>
    </source>
</evidence>
<keyword evidence="4" id="KW-1185">Reference proteome</keyword>
<organism evidence="3 4">
    <name type="scientific">Penaeus vannamei</name>
    <name type="common">Whiteleg shrimp</name>
    <name type="synonym">Litopenaeus vannamei</name>
    <dbReference type="NCBI Taxonomy" id="6689"/>
    <lineage>
        <taxon>Eukaryota</taxon>
        <taxon>Metazoa</taxon>
        <taxon>Ecdysozoa</taxon>
        <taxon>Arthropoda</taxon>
        <taxon>Crustacea</taxon>
        <taxon>Multicrustacea</taxon>
        <taxon>Malacostraca</taxon>
        <taxon>Eumalacostraca</taxon>
        <taxon>Eucarida</taxon>
        <taxon>Decapoda</taxon>
        <taxon>Dendrobranchiata</taxon>
        <taxon>Penaeoidea</taxon>
        <taxon>Penaeidae</taxon>
        <taxon>Penaeus</taxon>
    </lineage>
</organism>
<feature type="compositionally biased region" description="Polar residues" evidence="1">
    <location>
        <begin position="68"/>
        <end position="81"/>
    </location>
</feature>
<feature type="compositionally biased region" description="Low complexity" evidence="1">
    <location>
        <begin position="464"/>
        <end position="474"/>
    </location>
</feature>
<sequence length="1081" mass="122125">MSRQLRTQRCRSSKYSHAVRNLYDSDPDDPRPSTSGEGPRRLRNAPESHFYLYETASGRGEMREALDSSAQPANSGRSTAIPNIPDSDWDMDVDDSDDDADYSPEATESDADWEEFDYVSSHDTSIDSDEPLSAVARRFAMRNAPGTPGFVWKKKRPFVRRHPPQGVPGVEEACLLHADSTAREILDCFLTPELWDTMTRETNRYVEQRPVTPSSHMKTWENTTVEELQSFIGLRLLMGLQPRPHSRYYWSKNRLLSSSVFPETMTRDRFDLLQSRLHFSDNEDPRADTDRLWKLRPVLDILDTRKDLKVSARGDVDFRTSATGMLAMSWMDRKPVHMLSTIHGPDMVDLPPNRRGIVRTKPQAVVDYNVGKKGVDLADQLAASYSTTRRTNKWYQNVFYHLLDMAAVNAFVVHRALGGTLTQLEFRLEIIANFLDQPPAYGRRGGLRTPPAATPSPPRRRNAPRQQQRQQVPQGHVLAFNPGRKYRRCRHCRVSRNVRKETRYSSRLSFSKQRRKIHDATSSGKRKIHDAASSSRRTPHAASSSRRITPAPPAAEGPLSSSRRPLTRLQQQDDLSRRSSRRTAAEGPLTQPLSSSQQQQKDLSRRHQQQKDLSRCHQQWKGLSRRLQQQDDLSRRNQQQKDLSHQQQKDLSRRLQQQDDLSRRPAAEGPLTPHQQQKDLSLSRETSSGRTSHAASSSRMISSQQQKDAATSSRRTSHSPLTAAAAAEGPLTPAALSSHAATSSRRTLTPPQAAGVMSHCARQIASIYGTAPCSEDAASPISPIAAGYRFRNSVGRSTTPHPVAKGRSMTLPPAAGGPLTPPQQQEDLTPPPAAEGPLTASSSRRTSHLQQQEDLSRRHQQQKDLSCCHQQQKDLSAPKDLSRRHQQQKDLSRRPSRRTRAEPKQQKDLSRRHQQQKDLSRRQQHKDLSRAAAEAYHATTSSRRTSHTSSRRTSAAEDLSRHHQQQKDLSHQQQQKGSQPLSRSSRGSLTRHQQQKDLSRRHQQQKDLSQQQESLTPPPAAEGLSRRSSRGPLTPAAEGLSRRHQQGPLTPHQQWKDLSRNLQQQEDLSLLVATGYLCSFQ</sequence>
<reference evidence="3 4" key="2">
    <citation type="submission" date="2019-01" db="EMBL/GenBank/DDBJ databases">
        <title>The decoding of complex shrimp genome reveals the adaptation for benthos swimmer, frequently molting mechanism and breeding impact on genome.</title>
        <authorList>
            <person name="Sun Y."/>
            <person name="Gao Y."/>
            <person name="Yu Y."/>
        </authorList>
    </citation>
    <scope>NUCLEOTIDE SEQUENCE [LARGE SCALE GENOMIC DNA]</scope>
    <source>
        <tissue evidence="3">Muscle</tissue>
    </source>
</reference>
<proteinExistence type="predicted"/>
<feature type="compositionally biased region" description="Polar residues" evidence="1">
    <location>
        <begin position="673"/>
        <end position="685"/>
    </location>
</feature>
<protein>
    <recommendedName>
        <fullName evidence="2">PiggyBac transposable element-derived protein domain-containing protein</fullName>
    </recommendedName>
</protein>
<feature type="compositionally biased region" description="Basic residues" evidence="1">
    <location>
        <begin position="1"/>
        <end position="14"/>
    </location>
</feature>
<feature type="compositionally biased region" description="Low complexity" evidence="1">
    <location>
        <begin position="810"/>
        <end position="824"/>
    </location>
</feature>
<accession>A0A423SIA0</accession>
<feature type="compositionally biased region" description="Acidic residues" evidence="1">
    <location>
        <begin position="87"/>
        <end position="113"/>
    </location>
</feature>
<feature type="region of interest" description="Disordered" evidence="1">
    <location>
        <begin position="500"/>
        <end position="754"/>
    </location>
</feature>
<dbReference type="Pfam" id="PF13843">
    <property type="entry name" value="DDE_Tnp_1_7"/>
    <property type="match status" value="2"/>
</dbReference>
<dbReference type="STRING" id="6689.A0A423SIA0"/>
<feature type="compositionally biased region" description="Basic and acidic residues" evidence="1">
    <location>
        <begin position="876"/>
        <end position="929"/>
    </location>
</feature>